<dbReference type="Proteomes" id="UP001596016">
    <property type="component" value="Unassembled WGS sequence"/>
</dbReference>
<evidence type="ECO:0000313" key="5">
    <source>
        <dbReference type="Proteomes" id="UP001596016"/>
    </source>
</evidence>
<evidence type="ECO:0000256" key="2">
    <source>
        <dbReference type="SAM" id="SignalP"/>
    </source>
</evidence>
<gene>
    <name evidence="4" type="ORF">ACFPLB_06525</name>
</gene>
<dbReference type="RefSeq" id="WP_378228567.1">
    <property type="nucleotide sequence ID" value="NZ_JBHSLL010000016.1"/>
</dbReference>
<dbReference type="Gene3D" id="2.40.160.20">
    <property type="match status" value="1"/>
</dbReference>
<name>A0ABW0GW02_9HYPH</name>
<evidence type="ECO:0000256" key="1">
    <source>
        <dbReference type="ARBA" id="ARBA00022729"/>
    </source>
</evidence>
<feature type="signal peptide" evidence="2">
    <location>
        <begin position="1"/>
        <end position="24"/>
    </location>
</feature>
<proteinExistence type="predicted"/>
<dbReference type="InterPro" id="IPR011250">
    <property type="entry name" value="OMP/PagP_B-barrel"/>
</dbReference>
<evidence type="ECO:0000259" key="3">
    <source>
        <dbReference type="Pfam" id="PF13505"/>
    </source>
</evidence>
<organism evidence="4 5">
    <name type="scientific">Aquamicrobium segne</name>
    <dbReference type="NCBI Taxonomy" id="469547"/>
    <lineage>
        <taxon>Bacteria</taxon>
        <taxon>Pseudomonadati</taxon>
        <taxon>Pseudomonadota</taxon>
        <taxon>Alphaproteobacteria</taxon>
        <taxon>Hyphomicrobiales</taxon>
        <taxon>Phyllobacteriaceae</taxon>
        <taxon>Aquamicrobium</taxon>
    </lineage>
</organism>
<dbReference type="InterPro" id="IPR027385">
    <property type="entry name" value="Beta-barrel_OMP"/>
</dbReference>
<reference evidence="5" key="1">
    <citation type="journal article" date="2019" name="Int. J. Syst. Evol. Microbiol.">
        <title>The Global Catalogue of Microorganisms (GCM) 10K type strain sequencing project: providing services to taxonomists for standard genome sequencing and annotation.</title>
        <authorList>
            <consortium name="The Broad Institute Genomics Platform"/>
            <consortium name="The Broad Institute Genome Sequencing Center for Infectious Disease"/>
            <person name="Wu L."/>
            <person name="Ma J."/>
        </authorList>
    </citation>
    <scope>NUCLEOTIDE SEQUENCE [LARGE SCALE GENOMIC DNA]</scope>
    <source>
        <strain evidence="5">CGMCC 4.1415</strain>
    </source>
</reference>
<keyword evidence="5" id="KW-1185">Reference proteome</keyword>
<comment type="caution">
    <text evidence="4">The sequence shown here is derived from an EMBL/GenBank/DDBJ whole genome shotgun (WGS) entry which is preliminary data.</text>
</comment>
<dbReference type="SUPFAM" id="SSF56925">
    <property type="entry name" value="OMPA-like"/>
    <property type="match status" value="1"/>
</dbReference>
<feature type="chain" id="PRO_5045417508" evidence="2">
    <location>
        <begin position="25"/>
        <end position="244"/>
    </location>
</feature>
<evidence type="ECO:0000313" key="4">
    <source>
        <dbReference type="EMBL" id="MFC5385622.1"/>
    </source>
</evidence>
<keyword evidence="1 2" id="KW-0732">Signal</keyword>
<dbReference type="Pfam" id="PF13505">
    <property type="entry name" value="OMP_b-brl"/>
    <property type="match status" value="1"/>
</dbReference>
<protein>
    <submittedName>
        <fullName evidence="4">Outer membrane protein</fullName>
    </submittedName>
</protein>
<feature type="domain" description="Outer membrane protein beta-barrel" evidence="3">
    <location>
        <begin position="45"/>
        <end position="241"/>
    </location>
</feature>
<sequence>MKFRICAALALAATSIAGAPAALAADYDPPVFIEEAPEYVPVEIGSGWYLRGDVAYLPEKSYKHIDIDVAGFGFSRREKPSFASLGFGYHFNDNLRGDINLGWLPGSKAEVWGGTDDSNLSARVKSSAWTAMVNGYVDLGTYVGITPYIGAGIGVMQSRNSGSATYTDDTGTLSASGKENKYNFAYSLNAGAAYQITDNLVLDLGYQYLSAPDAKYISITDTGLALRKGVDSHQVKVGLRYDLW</sequence>
<accession>A0ABW0GW02</accession>
<dbReference type="EMBL" id="JBHSLL010000016">
    <property type="protein sequence ID" value="MFC5385622.1"/>
    <property type="molecule type" value="Genomic_DNA"/>
</dbReference>